<proteinExistence type="predicted"/>
<protein>
    <submittedName>
        <fullName evidence="2">Transglutaminase domain-containing protein</fullName>
    </submittedName>
</protein>
<organism evidence="2 3">
    <name type="scientific">Cellulosilyticum lentocellum (strain ATCC 49066 / DSM 5427 / NCIMB 11756 / RHM5)</name>
    <name type="common">Clostridium lentocellum</name>
    <dbReference type="NCBI Taxonomy" id="642492"/>
    <lineage>
        <taxon>Bacteria</taxon>
        <taxon>Bacillati</taxon>
        <taxon>Bacillota</taxon>
        <taxon>Clostridia</taxon>
        <taxon>Lachnospirales</taxon>
        <taxon>Cellulosilyticaceae</taxon>
        <taxon>Cellulosilyticum</taxon>
    </lineage>
</organism>
<accession>F2JQ87</accession>
<keyword evidence="3" id="KW-1185">Reference proteome</keyword>
<dbReference type="eggNOG" id="COG5279">
    <property type="taxonomic scope" value="Bacteria"/>
</dbReference>
<gene>
    <name evidence="2" type="ordered locus">Clole_2035</name>
</gene>
<dbReference type="Proteomes" id="UP000008467">
    <property type="component" value="Chromosome"/>
</dbReference>
<dbReference type="HOGENOM" id="CLU_631201_0_0_9"/>
<dbReference type="SMART" id="SM00460">
    <property type="entry name" value="TGc"/>
    <property type="match status" value="1"/>
</dbReference>
<evidence type="ECO:0000313" key="2">
    <source>
        <dbReference type="EMBL" id="ADZ83749.1"/>
    </source>
</evidence>
<name>F2JQ87_CELLD</name>
<dbReference type="AlphaFoldDB" id="F2JQ87"/>
<dbReference type="Gene3D" id="3.10.620.30">
    <property type="match status" value="1"/>
</dbReference>
<evidence type="ECO:0000259" key="1">
    <source>
        <dbReference type="SMART" id="SM00460"/>
    </source>
</evidence>
<reference evidence="2 3" key="1">
    <citation type="journal article" date="2011" name="J. Bacteriol.">
        <title>Complete genome sequence of the cellulose-degrading bacterium Cellulosilyticum lentocellum.</title>
        <authorList>
            <consortium name="US DOE Joint Genome Institute"/>
            <person name="Miller D.A."/>
            <person name="Suen G."/>
            <person name="Bruce D."/>
            <person name="Copeland A."/>
            <person name="Cheng J.F."/>
            <person name="Detter C."/>
            <person name="Goodwin L.A."/>
            <person name="Han C.S."/>
            <person name="Hauser L.J."/>
            <person name="Land M.L."/>
            <person name="Lapidus A."/>
            <person name="Lucas S."/>
            <person name="Meincke L."/>
            <person name="Pitluck S."/>
            <person name="Tapia R."/>
            <person name="Teshima H."/>
            <person name="Woyke T."/>
            <person name="Fox B.G."/>
            <person name="Angert E.R."/>
            <person name="Currie C.R."/>
        </authorList>
    </citation>
    <scope>NUCLEOTIDE SEQUENCE [LARGE SCALE GENOMIC DNA]</scope>
    <source>
        <strain evidence="3">ATCC 49066 / DSM 5427 / NCIMB 11756 / RHM5</strain>
    </source>
</reference>
<dbReference type="EMBL" id="CP002582">
    <property type="protein sequence ID" value="ADZ83749.1"/>
    <property type="molecule type" value="Genomic_DNA"/>
</dbReference>
<dbReference type="STRING" id="642492.Clole_2035"/>
<dbReference type="KEGG" id="cle:Clole_2035"/>
<dbReference type="RefSeq" id="WP_013657043.1">
    <property type="nucleotide sequence ID" value="NC_015275.1"/>
</dbReference>
<dbReference type="InterPro" id="IPR002931">
    <property type="entry name" value="Transglutaminase-like"/>
</dbReference>
<dbReference type="Pfam" id="PF01841">
    <property type="entry name" value="Transglut_core"/>
    <property type="match status" value="1"/>
</dbReference>
<sequence length="434" mass="49140">MGKKQYVKGILLSLLVSLWLCTGLYAQTNLMTSVPCDGKSYTIQFSGDKALLSRDGSLAVPVVSGTKITKPGTYYLSVYEATGLRVETFKIKSQTKSSWAITKESDLNEAIKSCLENYQKSVTINFKYQTSMDQVETILSKHIQEVTDTYPMLMIQNYYGKLSQDSKGNLSAQVNFKYPLQVTNTLKKYDTQALSGMANMVNTLVKPYMKDYEIEQALLMGLMNRVTYSLHEDASINATSMTHTLQGAFIGEKKIVCDGYAKTFMHLMNMVGVPTQLITGTSTDRLGESVGHAWNLIKIQGAYYHVDSTWADQHFETLGLYDYINEQDTYMAQDHVWDKSRYPKAVTLTYTFPNSPVSVSQVTKVASPNELEAGIEKVKSQQKGNGTLILQKQSQWHWDEEEVAEQLYEVLDESYSCYSEEKYDCVMIYYLKEE</sequence>
<evidence type="ECO:0000313" key="3">
    <source>
        <dbReference type="Proteomes" id="UP000008467"/>
    </source>
</evidence>
<feature type="domain" description="Transglutaminase-like" evidence="1">
    <location>
        <begin position="249"/>
        <end position="310"/>
    </location>
</feature>
<dbReference type="SUPFAM" id="SSF54001">
    <property type="entry name" value="Cysteine proteinases"/>
    <property type="match status" value="1"/>
</dbReference>
<dbReference type="InterPro" id="IPR038765">
    <property type="entry name" value="Papain-like_cys_pep_sf"/>
</dbReference>